<dbReference type="Gene3D" id="1.10.510.10">
    <property type="entry name" value="Transferase(Phosphotransferase) domain 1"/>
    <property type="match status" value="1"/>
</dbReference>
<feature type="domain" description="Protein kinase" evidence="2">
    <location>
        <begin position="219"/>
        <end position="481"/>
    </location>
</feature>
<evidence type="ECO:0000259" key="2">
    <source>
        <dbReference type="PROSITE" id="PS50011"/>
    </source>
</evidence>
<accession>A0A1H8UMN2</accession>
<dbReference type="OrthoDB" id="41005at2157"/>
<organism evidence="3 4">
    <name type="scientific">Halorientalis persicus</name>
    <dbReference type="NCBI Taxonomy" id="1367881"/>
    <lineage>
        <taxon>Archaea</taxon>
        <taxon>Methanobacteriati</taxon>
        <taxon>Methanobacteriota</taxon>
        <taxon>Stenosarchaea group</taxon>
        <taxon>Halobacteria</taxon>
        <taxon>Halobacteriales</taxon>
        <taxon>Haloarculaceae</taxon>
        <taxon>Halorientalis</taxon>
    </lineage>
</organism>
<dbReference type="AlphaFoldDB" id="A0A1H8UMN2"/>
<dbReference type="InterPro" id="IPR011009">
    <property type="entry name" value="Kinase-like_dom_sf"/>
</dbReference>
<feature type="region of interest" description="Disordered" evidence="1">
    <location>
        <begin position="177"/>
        <end position="204"/>
    </location>
</feature>
<protein>
    <submittedName>
        <fullName evidence="3">Serine/threonine protein kinase</fullName>
    </submittedName>
</protein>
<dbReference type="PROSITE" id="PS50011">
    <property type="entry name" value="PROTEIN_KINASE_DOM"/>
    <property type="match status" value="1"/>
</dbReference>
<reference evidence="4" key="1">
    <citation type="submission" date="2016-10" db="EMBL/GenBank/DDBJ databases">
        <authorList>
            <person name="Varghese N."/>
            <person name="Submissions S."/>
        </authorList>
    </citation>
    <scope>NUCLEOTIDE SEQUENCE [LARGE SCALE GENOMIC DNA]</scope>
    <source>
        <strain evidence="4">IBRC-M 10043</strain>
    </source>
</reference>
<evidence type="ECO:0000313" key="4">
    <source>
        <dbReference type="Proteomes" id="UP000198775"/>
    </source>
</evidence>
<gene>
    <name evidence="3" type="ORF">SAMN05216388_10295</name>
</gene>
<sequence length="488" mass="54656">MGDDTTTGVRIGAVDPPPCKRPLEAIERDGEWIVREYYRRTDDPGDGVFTFGTYDSRIDAMREGQRVLKRRRHPCLLRWDTERSVGGLYWNPAFEALTVEYSDLLQSWVVTPKDDHFVFQASDSTDGAYQLGKLVLEQYDFKTVEFYTRDGELETKREHRFLRHDITKSGVRFKRGQLPASVERPAPPPEAAQQSGSESGDEADQGATKIMNTLASVIPDITKLEALYLEGSVYRYRTPWDGGWAQILILNPEQQDHRTLKHVFGDAIGAWRKLADHENVATIHETGGEPATWVVFDVSDTPIAELQERTSTRERVRLLSGLGSAVTAAQQRGIYRTDLEPDRISVDTTADSGVDQGGLRRERSDTGLSPSVSGLGLHRRMSEAADRYDASRYMAPEQLRQEATPTTPVYRLGAVAYWLLTGTEPYHRRQDFTTAIREGDLTPPHELAQLPSAVSDCVGKAMHSDPNARHRTGAKFVKALARALDVNA</sequence>
<name>A0A1H8UMN2_9EURY</name>
<evidence type="ECO:0000256" key="1">
    <source>
        <dbReference type="SAM" id="MobiDB-lite"/>
    </source>
</evidence>
<feature type="region of interest" description="Disordered" evidence="1">
    <location>
        <begin position="346"/>
        <end position="380"/>
    </location>
</feature>
<dbReference type="Proteomes" id="UP000198775">
    <property type="component" value="Unassembled WGS sequence"/>
</dbReference>
<keyword evidence="3" id="KW-0418">Kinase</keyword>
<proteinExistence type="predicted"/>
<dbReference type="RefSeq" id="WP_092663563.1">
    <property type="nucleotide sequence ID" value="NZ_FOCX01000029.1"/>
</dbReference>
<dbReference type="SUPFAM" id="SSF56112">
    <property type="entry name" value="Protein kinase-like (PK-like)"/>
    <property type="match status" value="1"/>
</dbReference>
<evidence type="ECO:0000313" key="3">
    <source>
        <dbReference type="EMBL" id="SEP04469.1"/>
    </source>
</evidence>
<dbReference type="GO" id="GO:0004674">
    <property type="term" value="F:protein serine/threonine kinase activity"/>
    <property type="evidence" value="ECO:0007669"/>
    <property type="project" value="UniProtKB-KW"/>
</dbReference>
<keyword evidence="3" id="KW-0808">Transferase</keyword>
<keyword evidence="3" id="KW-0723">Serine/threonine-protein kinase</keyword>
<dbReference type="InterPro" id="IPR000719">
    <property type="entry name" value="Prot_kinase_dom"/>
</dbReference>
<keyword evidence="4" id="KW-1185">Reference proteome</keyword>
<dbReference type="GO" id="GO:0005524">
    <property type="term" value="F:ATP binding"/>
    <property type="evidence" value="ECO:0007669"/>
    <property type="project" value="InterPro"/>
</dbReference>
<dbReference type="EMBL" id="FOCX01000029">
    <property type="protein sequence ID" value="SEP04469.1"/>
    <property type="molecule type" value="Genomic_DNA"/>
</dbReference>